<dbReference type="PROSITE" id="PS00630">
    <property type="entry name" value="IMP_2"/>
    <property type="match status" value="1"/>
</dbReference>
<evidence type="ECO:0000256" key="7">
    <source>
        <dbReference type="PIRSR" id="PIRSR600760-2"/>
    </source>
</evidence>
<dbReference type="EMBL" id="JAAZHI010000165">
    <property type="protein sequence ID" value="NLA56241.1"/>
    <property type="molecule type" value="Genomic_DNA"/>
</dbReference>
<dbReference type="GO" id="GO:0008934">
    <property type="term" value="F:inositol monophosphate 1-phosphatase activity"/>
    <property type="evidence" value="ECO:0007669"/>
    <property type="project" value="InterPro"/>
</dbReference>
<evidence type="ECO:0000256" key="6">
    <source>
        <dbReference type="ARBA" id="ARBA00022842"/>
    </source>
</evidence>
<keyword evidence="5 8" id="KW-0378">Hydrolase</keyword>
<dbReference type="GO" id="GO:0007165">
    <property type="term" value="P:signal transduction"/>
    <property type="evidence" value="ECO:0007669"/>
    <property type="project" value="TreeGrafter"/>
</dbReference>
<dbReference type="PROSITE" id="PS00629">
    <property type="entry name" value="IMP_1"/>
    <property type="match status" value="1"/>
</dbReference>
<gene>
    <name evidence="9" type="ORF">GX859_08095</name>
</gene>
<organism evidence="9 10">
    <name type="scientific">Corynebacterium humireducens</name>
    <dbReference type="NCBI Taxonomy" id="1223514"/>
    <lineage>
        <taxon>Bacteria</taxon>
        <taxon>Bacillati</taxon>
        <taxon>Actinomycetota</taxon>
        <taxon>Actinomycetes</taxon>
        <taxon>Mycobacteriales</taxon>
        <taxon>Corynebacteriaceae</taxon>
        <taxon>Corynebacterium</taxon>
    </lineage>
</organism>
<dbReference type="Gene3D" id="3.30.540.10">
    <property type="entry name" value="Fructose-1,6-Bisphosphatase, subunit A, domain 1"/>
    <property type="match status" value="1"/>
</dbReference>
<comment type="cofactor">
    <cofactor evidence="2 7 8">
        <name>Mg(2+)</name>
        <dbReference type="ChEBI" id="CHEBI:18420"/>
    </cofactor>
</comment>
<dbReference type="InterPro" id="IPR033942">
    <property type="entry name" value="IMPase"/>
</dbReference>
<dbReference type="GO" id="GO:0006020">
    <property type="term" value="P:inositol metabolic process"/>
    <property type="evidence" value="ECO:0007669"/>
    <property type="project" value="TreeGrafter"/>
</dbReference>
<feature type="binding site" evidence="7">
    <location>
        <position position="114"/>
    </location>
    <ligand>
        <name>Mg(2+)</name>
        <dbReference type="ChEBI" id="CHEBI:18420"/>
        <label>1</label>
        <note>catalytic</note>
    </ligand>
</feature>
<accession>A0A7X6PNL0</accession>
<dbReference type="InterPro" id="IPR020583">
    <property type="entry name" value="Inositol_monoP_metal-BS"/>
</dbReference>
<evidence type="ECO:0000256" key="4">
    <source>
        <dbReference type="ARBA" id="ARBA00022723"/>
    </source>
</evidence>
<proteinExistence type="inferred from homology"/>
<evidence type="ECO:0000313" key="9">
    <source>
        <dbReference type="EMBL" id="NLA56241.1"/>
    </source>
</evidence>
<sequence length="300" mass="30934">MAPSIQRAGTMGPMTSHDPAHLRDLRDIAVEVAVAAGERILAKRAELAEQGGGDIRGFSTTKTSAVDPVTVVDTLAEDYIADRLLTLRPDDGIIGEEGSERASASGVSWVVDPIDGTVNFLYGLPEYAVSIAAAVDGEVLAGCVVNIPRGLVYSAALGQGATRTGDGQEIGLRCNDVSDPALALVATGFSYSSTWRAQQAALLATVLPQVRDIRRMGAAALDFCRVAEGTVDAFYEHGLHCWDFAAGALIAREAGAVVHTPRLSTPGSAGEAVSAAAGPLAGAWAELVSGAGVLRPLTGR</sequence>
<dbReference type="CDD" id="cd01639">
    <property type="entry name" value="IMPase"/>
    <property type="match status" value="1"/>
</dbReference>
<evidence type="ECO:0000256" key="8">
    <source>
        <dbReference type="RuleBase" id="RU364068"/>
    </source>
</evidence>
<evidence type="ECO:0000256" key="5">
    <source>
        <dbReference type="ARBA" id="ARBA00022801"/>
    </source>
</evidence>
<dbReference type="GO" id="GO:0046872">
    <property type="term" value="F:metal ion binding"/>
    <property type="evidence" value="ECO:0007669"/>
    <property type="project" value="UniProtKB-KW"/>
</dbReference>
<keyword evidence="6 7" id="KW-0460">Magnesium</keyword>
<dbReference type="SUPFAM" id="SSF56655">
    <property type="entry name" value="Carbohydrate phosphatase"/>
    <property type="match status" value="1"/>
</dbReference>
<name>A0A7X6PNL0_9CORY</name>
<dbReference type="AlphaFoldDB" id="A0A7X6PNL0"/>
<comment type="catalytic activity">
    <reaction evidence="1 8">
        <text>a myo-inositol phosphate + H2O = myo-inositol + phosphate</text>
        <dbReference type="Rhea" id="RHEA:24056"/>
        <dbReference type="ChEBI" id="CHEBI:15377"/>
        <dbReference type="ChEBI" id="CHEBI:17268"/>
        <dbReference type="ChEBI" id="CHEBI:43474"/>
        <dbReference type="ChEBI" id="CHEBI:84139"/>
        <dbReference type="EC" id="3.1.3.25"/>
    </reaction>
</comment>
<dbReference type="Pfam" id="PF00459">
    <property type="entry name" value="Inositol_P"/>
    <property type="match status" value="1"/>
</dbReference>
<protein>
    <recommendedName>
        <fullName evidence="8">Inositol-1-monophosphatase</fullName>
        <ecNumber evidence="8">3.1.3.25</ecNumber>
    </recommendedName>
</protein>
<evidence type="ECO:0000313" key="10">
    <source>
        <dbReference type="Proteomes" id="UP000557899"/>
    </source>
</evidence>
<dbReference type="GO" id="GO:0046854">
    <property type="term" value="P:phosphatidylinositol phosphate biosynthetic process"/>
    <property type="evidence" value="ECO:0007669"/>
    <property type="project" value="InterPro"/>
</dbReference>
<dbReference type="Proteomes" id="UP000557899">
    <property type="component" value="Unassembled WGS sequence"/>
</dbReference>
<comment type="similarity">
    <text evidence="3 8">Belongs to the inositol monophosphatase superfamily.</text>
</comment>
<feature type="binding site" evidence="7">
    <location>
        <position position="115"/>
    </location>
    <ligand>
        <name>Mg(2+)</name>
        <dbReference type="ChEBI" id="CHEBI:18420"/>
        <label>1</label>
        <note>catalytic</note>
    </ligand>
</feature>
<feature type="binding site" evidence="7">
    <location>
        <position position="96"/>
    </location>
    <ligand>
        <name>Mg(2+)</name>
        <dbReference type="ChEBI" id="CHEBI:18420"/>
        <label>1</label>
        <note>catalytic</note>
    </ligand>
</feature>
<dbReference type="InterPro" id="IPR000760">
    <property type="entry name" value="Inositol_monophosphatase-like"/>
</dbReference>
<dbReference type="PANTHER" id="PTHR20854">
    <property type="entry name" value="INOSITOL MONOPHOSPHATASE"/>
    <property type="match status" value="1"/>
</dbReference>
<dbReference type="EC" id="3.1.3.25" evidence="8"/>
<dbReference type="InterPro" id="IPR020550">
    <property type="entry name" value="Inositol_monophosphatase_CS"/>
</dbReference>
<comment type="caution">
    <text evidence="9">The sequence shown here is derived from an EMBL/GenBank/DDBJ whole genome shotgun (WGS) entry which is preliminary data.</text>
</comment>
<reference evidence="9 10" key="1">
    <citation type="journal article" date="2020" name="Biotechnol. Biofuels">
        <title>New insights from the biogas microbiome by comprehensive genome-resolved metagenomics of nearly 1600 species originating from multiple anaerobic digesters.</title>
        <authorList>
            <person name="Campanaro S."/>
            <person name="Treu L."/>
            <person name="Rodriguez-R L.M."/>
            <person name="Kovalovszki A."/>
            <person name="Ziels R.M."/>
            <person name="Maus I."/>
            <person name="Zhu X."/>
            <person name="Kougias P.G."/>
            <person name="Basile A."/>
            <person name="Luo G."/>
            <person name="Schluter A."/>
            <person name="Konstantinidis K.T."/>
            <person name="Angelidaki I."/>
        </authorList>
    </citation>
    <scope>NUCLEOTIDE SEQUENCE [LARGE SCALE GENOMIC DNA]</scope>
    <source>
        <strain evidence="9">AS15tlH2ME_198</strain>
    </source>
</reference>
<evidence type="ECO:0000256" key="2">
    <source>
        <dbReference type="ARBA" id="ARBA00001946"/>
    </source>
</evidence>
<evidence type="ECO:0000256" key="3">
    <source>
        <dbReference type="ARBA" id="ARBA00009759"/>
    </source>
</evidence>
<evidence type="ECO:0000256" key="1">
    <source>
        <dbReference type="ARBA" id="ARBA00001033"/>
    </source>
</evidence>
<dbReference type="PRINTS" id="PR00377">
    <property type="entry name" value="IMPHPHTASES"/>
</dbReference>
<feature type="binding site" evidence="7">
    <location>
        <position position="112"/>
    </location>
    <ligand>
        <name>Mg(2+)</name>
        <dbReference type="ChEBI" id="CHEBI:18420"/>
        <label>1</label>
        <note>catalytic</note>
    </ligand>
</feature>
<keyword evidence="4 7" id="KW-0479">Metal-binding</keyword>
<dbReference type="PANTHER" id="PTHR20854:SF4">
    <property type="entry name" value="INOSITOL-1-MONOPHOSPHATASE-RELATED"/>
    <property type="match status" value="1"/>
</dbReference>
<dbReference type="Gene3D" id="3.40.190.80">
    <property type="match status" value="1"/>
</dbReference>
<feature type="binding site" evidence="7">
    <location>
        <position position="243"/>
    </location>
    <ligand>
        <name>Mg(2+)</name>
        <dbReference type="ChEBI" id="CHEBI:18420"/>
        <label>1</label>
        <note>catalytic</note>
    </ligand>
</feature>